<keyword evidence="1" id="KW-1133">Transmembrane helix</keyword>
<dbReference type="RefSeq" id="WP_157888675.1">
    <property type="nucleotide sequence ID" value="NZ_BIMW01000176.1"/>
</dbReference>
<dbReference type="Proteomes" id="UP000326169">
    <property type="component" value="Unassembled WGS sequence"/>
</dbReference>
<accession>A0A5M3TCT1</accession>
<feature type="transmembrane region" description="Helical" evidence="1">
    <location>
        <begin position="12"/>
        <end position="33"/>
    </location>
</feature>
<keyword evidence="1" id="KW-0812">Transmembrane</keyword>
<protein>
    <submittedName>
        <fullName evidence="2">Uncharacterized protein</fullName>
    </submittedName>
</protein>
<evidence type="ECO:0000256" key="1">
    <source>
        <dbReference type="SAM" id="Phobius"/>
    </source>
</evidence>
<keyword evidence="1" id="KW-0472">Membrane</keyword>
<gene>
    <name evidence="2" type="ORF">NIES46_43240</name>
</gene>
<organism evidence="2 3">
    <name type="scientific">Limnospira platensis NIES-46</name>
    <dbReference type="NCBI Taxonomy" id="1236695"/>
    <lineage>
        <taxon>Bacteria</taxon>
        <taxon>Bacillati</taxon>
        <taxon>Cyanobacteriota</taxon>
        <taxon>Cyanophyceae</taxon>
        <taxon>Oscillatoriophycideae</taxon>
        <taxon>Oscillatoriales</taxon>
        <taxon>Sirenicapillariaceae</taxon>
        <taxon>Limnospira</taxon>
    </lineage>
</organism>
<sequence>MSLVKNCLRPVQAIIAAGVITLLSVSNAIALMAEDIDRISQHPVLK</sequence>
<proteinExistence type="predicted"/>
<evidence type="ECO:0000313" key="2">
    <source>
        <dbReference type="EMBL" id="GCE96255.1"/>
    </source>
</evidence>
<reference evidence="2 3" key="1">
    <citation type="journal article" date="2019" name="J Genomics">
        <title>The Draft Genome of a Hydrogen-producing Cyanobacterium, Arthrospira platensis NIES-46.</title>
        <authorList>
            <person name="Suzuki S."/>
            <person name="Yamaguchi H."/>
            <person name="Kawachi M."/>
        </authorList>
    </citation>
    <scope>NUCLEOTIDE SEQUENCE [LARGE SCALE GENOMIC DNA]</scope>
    <source>
        <strain evidence="2 3">NIES-46</strain>
    </source>
</reference>
<name>A0A5M3TCT1_LIMPL</name>
<evidence type="ECO:0000313" key="3">
    <source>
        <dbReference type="Proteomes" id="UP000326169"/>
    </source>
</evidence>
<comment type="caution">
    <text evidence="2">The sequence shown here is derived from an EMBL/GenBank/DDBJ whole genome shotgun (WGS) entry which is preliminary data.</text>
</comment>
<dbReference type="GeneID" id="301685856"/>
<dbReference type="EMBL" id="BIMW01000176">
    <property type="protein sequence ID" value="GCE96255.1"/>
    <property type="molecule type" value="Genomic_DNA"/>
</dbReference>
<keyword evidence="3" id="KW-1185">Reference proteome</keyword>